<keyword evidence="3" id="KW-0285">Flavoprotein</keyword>
<evidence type="ECO:0000259" key="6">
    <source>
        <dbReference type="Pfam" id="PF00441"/>
    </source>
</evidence>
<gene>
    <name evidence="8" type="ORF">BES08_25165</name>
</gene>
<proteinExistence type="inferred from homology"/>
<comment type="similarity">
    <text evidence="2">Belongs to the acyl-CoA dehydrogenase family.</text>
</comment>
<dbReference type="EMBL" id="CP017077">
    <property type="protein sequence ID" value="AOR80215.1"/>
    <property type="molecule type" value="Genomic_DNA"/>
</dbReference>
<dbReference type="Pfam" id="PF00441">
    <property type="entry name" value="Acyl-CoA_dh_1"/>
    <property type="match status" value="1"/>
</dbReference>
<dbReference type="SUPFAM" id="SSF47203">
    <property type="entry name" value="Acyl-CoA dehydrogenase C-terminal domain-like"/>
    <property type="match status" value="1"/>
</dbReference>
<accession>A0A1D8ADS9</accession>
<evidence type="ECO:0000256" key="2">
    <source>
        <dbReference type="ARBA" id="ARBA00009347"/>
    </source>
</evidence>
<dbReference type="GO" id="GO:0050660">
    <property type="term" value="F:flavin adenine dinucleotide binding"/>
    <property type="evidence" value="ECO:0007669"/>
    <property type="project" value="InterPro"/>
</dbReference>
<dbReference type="Gene3D" id="2.40.110.10">
    <property type="entry name" value="Butyryl-CoA Dehydrogenase, subunit A, domain 2"/>
    <property type="match status" value="1"/>
</dbReference>
<evidence type="ECO:0000259" key="7">
    <source>
        <dbReference type="Pfam" id="PF02771"/>
    </source>
</evidence>
<dbReference type="SUPFAM" id="SSF56645">
    <property type="entry name" value="Acyl-CoA dehydrogenase NM domain-like"/>
    <property type="match status" value="1"/>
</dbReference>
<comment type="cofactor">
    <cofactor evidence="1">
        <name>FAD</name>
        <dbReference type="ChEBI" id="CHEBI:57692"/>
    </cofactor>
</comment>
<evidence type="ECO:0000313" key="9">
    <source>
        <dbReference type="Proteomes" id="UP000094626"/>
    </source>
</evidence>
<evidence type="ECO:0000256" key="1">
    <source>
        <dbReference type="ARBA" id="ARBA00001974"/>
    </source>
</evidence>
<keyword evidence="5" id="KW-0560">Oxidoreductase</keyword>
<geneLocation type="plasmid" evidence="8 9">
    <name>pSA2</name>
</geneLocation>
<keyword evidence="4" id="KW-0274">FAD</keyword>
<dbReference type="GO" id="GO:0003995">
    <property type="term" value="F:acyl-CoA dehydrogenase activity"/>
    <property type="evidence" value="ECO:0007669"/>
    <property type="project" value="TreeGrafter"/>
</dbReference>
<reference evidence="9" key="1">
    <citation type="journal article" date="2017" name="J. Biotechnol.">
        <title>Complete genome sequence of Novosphingobium resinovorum SA1, a versatile xenobiotic-degrading bacterium capable of utilizing sulfanilic acid.</title>
        <authorList>
            <person name="Hegedus B."/>
            <person name="Kos P.B."/>
            <person name="Balint B."/>
            <person name="Maroti G."/>
            <person name="Gan H.M."/>
            <person name="Perei K."/>
            <person name="Rakhely G."/>
        </authorList>
    </citation>
    <scope>NUCLEOTIDE SEQUENCE [LARGE SCALE GENOMIC DNA]</scope>
    <source>
        <strain evidence="9">SA1</strain>
    </source>
</reference>
<name>A0A1D8ADS9_9SPHN</name>
<dbReference type="InterPro" id="IPR009100">
    <property type="entry name" value="AcylCoA_DH/oxidase_NM_dom_sf"/>
</dbReference>
<dbReference type="Pfam" id="PF02771">
    <property type="entry name" value="Acyl-CoA_dh_N"/>
    <property type="match status" value="1"/>
</dbReference>
<dbReference type="InterPro" id="IPR009075">
    <property type="entry name" value="AcylCo_DH/oxidase_C"/>
</dbReference>
<dbReference type="InterPro" id="IPR013786">
    <property type="entry name" value="AcylCoA_DH/ox_N"/>
</dbReference>
<dbReference type="PANTHER" id="PTHR43884:SF20">
    <property type="entry name" value="ACYL-COA DEHYDROGENASE FADE28"/>
    <property type="match status" value="1"/>
</dbReference>
<sequence length="335" mass="35566">MKLTLTEEQAMMRDTVRRFLGDRFDAVTMAKEPMSREDWLALGELGLFAFLLPERAGGMGAGPVEVMLVSEELGRSMAITPLANSVLHCAALVADHGTQAQIERWVEPVARGEQVMAYAIGGTVRDGRLNGDAGLVRDGMEAAAFVVAAENGVMALVAADGPGVIRSAIRLIDGSMAAALRFEDAACDVIGTDPRQIAEAGYLAELSIVAEMVGAMGALLDLTVEYVGQRKQFGAPIGSFQAIQHRCARLFVLLEQSRSMLLRAALAEPDLRGEALRAAQAYVATAALRLAEDAVQLHGGMGVTEELAVGRGLRRVLLLSRLSDVASRSGHKLAA</sequence>
<dbReference type="RefSeq" id="WP_069709628.1">
    <property type="nucleotide sequence ID" value="NZ_CP017077.1"/>
</dbReference>
<dbReference type="AlphaFoldDB" id="A0A1D8ADS9"/>
<dbReference type="Gene3D" id="1.20.140.10">
    <property type="entry name" value="Butyryl-CoA Dehydrogenase, subunit A, domain 3"/>
    <property type="match status" value="1"/>
</dbReference>
<dbReference type="InterPro" id="IPR036250">
    <property type="entry name" value="AcylCo_DH-like_C"/>
</dbReference>
<dbReference type="OrthoDB" id="7328575at2"/>
<keyword evidence="8" id="KW-0614">Plasmid</keyword>
<feature type="domain" description="Acyl-CoA dehydrogenase/oxidase C-terminal" evidence="6">
    <location>
        <begin position="206"/>
        <end position="319"/>
    </location>
</feature>
<evidence type="ECO:0000256" key="4">
    <source>
        <dbReference type="ARBA" id="ARBA00022827"/>
    </source>
</evidence>
<evidence type="ECO:0000313" key="8">
    <source>
        <dbReference type="EMBL" id="AOR80215.1"/>
    </source>
</evidence>
<keyword evidence="9" id="KW-1185">Reference proteome</keyword>
<organism evidence="8 9">
    <name type="scientific">Novosphingobium resinovorum</name>
    <dbReference type="NCBI Taxonomy" id="158500"/>
    <lineage>
        <taxon>Bacteria</taxon>
        <taxon>Pseudomonadati</taxon>
        <taxon>Pseudomonadota</taxon>
        <taxon>Alphaproteobacteria</taxon>
        <taxon>Sphingomonadales</taxon>
        <taxon>Sphingomonadaceae</taxon>
        <taxon>Novosphingobium</taxon>
    </lineage>
</organism>
<dbReference type="PANTHER" id="PTHR43884">
    <property type="entry name" value="ACYL-COA DEHYDROGENASE"/>
    <property type="match status" value="1"/>
</dbReference>
<dbReference type="Gene3D" id="1.10.540.10">
    <property type="entry name" value="Acyl-CoA dehydrogenase/oxidase, N-terminal domain"/>
    <property type="match status" value="1"/>
</dbReference>
<dbReference type="Proteomes" id="UP000094626">
    <property type="component" value="Plasmid pSA2"/>
</dbReference>
<dbReference type="KEGG" id="nre:BES08_25165"/>
<evidence type="ECO:0000256" key="3">
    <source>
        <dbReference type="ARBA" id="ARBA00022630"/>
    </source>
</evidence>
<dbReference type="InterPro" id="IPR037069">
    <property type="entry name" value="AcylCoA_DH/ox_N_sf"/>
</dbReference>
<dbReference type="InterPro" id="IPR046373">
    <property type="entry name" value="Acyl-CoA_Oxase/DH_mid-dom_sf"/>
</dbReference>
<evidence type="ECO:0000256" key="5">
    <source>
        <dbReference type="ARBA" id="ARBA00023002"/>
    </source>
</evidence>
<protein>
    <submittedName>
        <fullName evidence="8">Acyl-CoA dehydrogenase</fullName>
    </submittedName>
</protein>
<feature type="domain" description="Acyl-CoA dehydrogenase/oxidase N-terminal" evidence="7">
    <location>
        <begin position="6"/>
        <end position="113"/>
    </location>
</feature>